<dbReference type="AlphaFoldDB" id="Q9S9E4"/>
<dbReference type="InterPro" id="IPR016138">
    <property type="entry name" value="Ribosome_inactivat_prot_sub1"/>
</dbReference>
<protein>
    <recommendedName>
        <fullName evidence="6">rRNA N-glycosylase</fullName>
        <ecNumber evidence="6">3.2.2.22</ecNumber>
    </recommendedName>
</protein>
<keyword evidence="5 6" id="KW-0652">Protein synthesis inhibitor</keyword>
<dbReference type="GO" id="GO:0030598">
    <property type="term" value="F:rRNA N-glycosylase activity"/>
    <property type="evidence" value="ECO:0007669"/>
    <property type="project" value="UniProtKB-EC"/>
</dbReference>
<dbReference type="GO" id="GO:0090729">
    <property type="term" value="F:toxin activity"/>
    <property type="evidence" value="ECO:0007669"/>
    <property type="project" value="UniProtKB-KW"/>
</dbReference>
<accession>Q9S9E4</accession>
<dbReference type="GO" id="GO:0006952">
    <property type="term" value="P:defense response"/>
    <property type="evidence" value="ECO:0007669"/>
    <property type="project" value="UniProtKB-KW"/>
</dbReference>
<dbReference type="InterPro" id="IPR016139">
    <property type="entry name" value="Ribosome_inactivat_prot_sub2"/>
</dbReference>
<evidence type="ECO:0000256" key="4">
    <source>
        <dbReference type="ARBA" id="ARBA00022821"/>
    </source>
</evidence>
<dbReference type="SUPFAM" id="SSF56371">
    <property type="entry name" value="Ribosome inactivating proteins (RIP)"/>
    <property type="match status" value="1"/>
</dbReference>
<keyword evidence="3 6" id="KW-0378">Hydrolase</keyword>
<sequence>GLDTVSFSTKGATYITYVNFLNELRVKLKPEGNSHGIPLLRKGDDPGKCFVLVALSNDNGQLAEIAIDVTSVYVVGYQVRNRSYFFKDAPDAAYEGLFKNTIKNPLLFGGKTRLHFGGSYPSLEGEKAYRETTDLGIEPLRIGIKKLDENAIDNYKPTEIASSLLVVIQMVSEAARFTFIENQIRNNFQQRIRPANNTISLENKWGKLSFQIRTSGANGMFSEAVELERANGKKYYVTAVDQVKPKIALLKFVDKDPE</sequence>
<comment type="catalytic activity">
    <reaction evidence="1 6">
        <text>Endohydrolysis of the N-glycosidic bond at one specific adenosine on the 28S rRNA.</text>
        <dbReference type="EC" id="3.2.2.22"/>
    </reaction>
</comment>
<evidence type="ECO:0000256" key="6">
    <source>
        <dbReference type="RuleBase" id="RU004915"/>
    </source>
</evidence>
<dbReference type="GO" id="GO:0017148">
    <property type="term" value="P:negative regulation of translation"/>
    <property type="evidence" value="ECO:0007669"/>
    <property type="project" value="UniProtKB-KW"/>
</dbReference>
<reference key="1">
    <citation type="journal article" date="1995" name="J. Interferon Cytokine Res.">
        <title>Amino acid sequence analysis, gene construction, cloning, and expression of gelonin, a toxin derived from Gelonium multiflorum.</title>
        <authorList>
            <person name="Rosenblum M.G."/>
            <person name="Kohr W.A."/>
            <person name="Beattie K.L."/>
            <person name="Beattie W.G."/>
            <person name="Marks W."/>
            <person name="Toman P.D."/>
            <person name="Cheung L."/>
        </authorList>
    </citation>
    <scope>PROTEIN SEQUENCE</scope>
</reference>
<evidence type="ECO:0000256" key="3">
    <source>
        <dbReference type="ARBA" id="ARBA00022801"/>
    </source>
</evidence>
<evidence type="ECO:0000256" key="1">
    <source>
        <dbReference type="ARBA" id="ARBA00000237"/>
    </source>
</evidence>
<dbReference type="SMR" id="Q9S9E4"/>
<evidence type="ECO:0000256" key="2">
    <source>
        <dbReference type="ARBA" id="ARBA00022656"/>
    </source>
</evidence>
<dbReference type="InterPro" id="IPR036041">
    <property type="entry name" value="Ribosome-inact_prot_sf"/>
</dbReference>
<dbReference type="Pfam" id="PF00161">
    <property type="entry name" value="RIP"/>
    <property type="match status" value="1"/>
</dbReference>
<keyword evidence="4 6" id="KW-0611">Plant defense</keyword>
<dbReference type="PROSITE" id="PS00275">
    <property type="entry name" value="SHIGA_RICIN"/>
    <property type="match status" value="1"/>
</dbReference>
<comment type="similarity">
    <text evidence="6">Belongs to the ribosome-inactivating protein family.</text>
</comment>
<evidence type="ECO:0000256" key="5">
    <source>
        <dbReference type="ARBA" id="ARBA00023193"/>
    </source>
</evidence>
<name>Q9S9E4_SURMU</name>
<dbReference type="PRINTS" id="PR00396">
    <property type="entry name" value="SHIGARICIN"/>
</dbReference>
<dbReference type="InterPro" id="IPR001574">
    <property type="entry name" value="Ribosome_inactivat_prot"/>
</dbReference>
<dbReference type="InterPro" id="IPR017988">
    <property type="entry name" value="Ribosome_inactivat_prot_CS"/>
</dbReference>
<dbReference type="PANTHER" id="PTHR33453">
    <property type="match status" value="1"/>
</dbReference>
<dbReference type="Gene3D" id="4.10.470.10">
    <property type="entry name" value="Ricin (A Subunit), domain 2"/>
    <property type="match status" value="1"/>
</dbReference>
<organism>
    <name type="scientific">Suregada multiflora</name>
    <name type="common">False lime</name>
    <name type="synonym">Gelonium multiflorum</name>
    <dbReference type="NCBI Taxonomy" id="3979"/>
    <lineage>
        <taxon>Eukaryota</taxon>
        <taxon>Viridiplantae</taxon>
        <taxon>Streptophyta</taxon>
        <taxon>Embryophyta</taxon>
        <taxon>Tracheophyta</taxon>
        <taxon>Spermatophyta</taxon>
        <taxon>Magnoliopsida</taxon>
        <taxon>eudicotyledons</taxon>
        <taxon>Gunneridae</taxon>
        <taxon>Pentapetalae</taxon>
        <taxon>rosids</taxon>
        <taxon>fabids</taxon>
        <taxon>Malpighiales</taxon>
        <taxon>Euphorbiaceae</taxon>
        <taxon>Crotonoideae</taxon>
        <taxon>Gelonieae</taxon>
        <taxon>Suregada</taxon>
    </lineage>
</organism>
<proteinExistence type="inferred from homology"/>
<dbReference type="Gene3D" id="3.40.420.10">
    <property type="entry name" value="Ricin (A subunit), domain 1"/>
    <property type="match status" value="1"/>
</dbReference>
<keyword evidence="2 6" id="KW-0800">Toxin</keyword>
<dbReference type="InterPro" id="IPR017989">
    <property type="entry name" value="Ribosome_inactivat_1/2"/>
</dbReference>
<dbReference type="PANTHER" id="PTHR33453:SF41">
    <property type="entry name" value="RRNA N-GLYCOSYLASE"/>
    <property type="match status" value="1"/>
</dbReference>
<dbReference type="EC" id="3.2.2.22" evidence="6"/>